<feature type="transmembrane region" description="Helical" evidence="3">
    <location>
        <begin position="294"/>
        <end position="316"/>
    </location>
</feature>
<feature type="region of interest" description="Disordered" evidence="2">
    <location>
        <begin position="19"/>
        <end position="47"/>
    </location>
</feature>
<evidence type="ECO:0000256" key="1">
    <source>
        <dbReference type="ARBA" id="ARBA00022801"/>
    </source>
</evidence>
<dbReference type="SUPFAM" id="SSF63817">
    <property type="entry name" value="Sortase"/>
    <property type="match status" value="1"/>
</dbReference>
<dbReference type="EMBL" id="CP045643">
    <property type="protein sequence ID" value="QFZ74653.1"/>
    <property type="molecule type" value="Genomic_DNA"/>
</dbReference>
<accession>A0A5Q0LC78</accession>
<evidence type="ECO:0000256" key="3">
    <source>
        <dbReference type="SAM" id="Phobius"/>
    </source>
</evidence>
<dbReference type="Proteomes" id="UP000326179">
    <property type="component" value="Chromosome"/>
</dbReference>
<reference evidence="4 5" key="1">
    <citation type="submission" date="2019-10" db="EMBL/GenBank/DDBJ databases">
        <title>A novel species.</title>
        <authorList>
            <person name="Gao J."/>
        </authorList>
    </citation>
    <scope>NUCLEOTIDE SEQUENCE [LARGE SCALE GENOMIC DNA]</scope>
    <source>
        <strain evidence="4 5">QMT-28</strain>
    </source>
</reference>
<dbReference type="InterPro" id="IPR005754">
    <property type="entry name" value="Sortase"/>
</dbReference>
<evidence type="ECO:0000313" key="4">
    <source>
        <dbReference type="EMBL" id="QFZ74653.1"/>
    </source>
</evidence>
<feature type="compositionally biased region" description="Basic and acidic residues" evidence="2">
    <location>
        <begin position="19"/>
        <end position="28"/>
    </location>
</feature>
<feature type="transmembrane region" description="Helical" evidence="3">
    <location>
        <begin position="323"/>
        <end position="341"/>
    </location>
</feature>
<dbReference type="AlphaFoldDB" id="A0A5Q0LC78"/>
<proteinExistence type="predicted"/>
<sequence>MVPRLLDGELEERRELHHQVHLTHDPSGRPRPRSPRRSHRRSHGRRRVAVTVAVQTTLTTPAPRLGVRGVTAVRHLARGGLLTLAALLLGLTAQLLLVSGVQERAAQHASYDALRTELALGTAPVAQTDQNGDLLAPGTPVALLDIPAAHVHQVVLEGTDSAVLTDGPGHRRDTPLPGQSGTSVLMGRAAAYGGPFGHLGRLAAGDTFTVTTGQGRARYQVLGVRRAGDPAPATVAPGKGRLVLVTATGAHFMPGGVLRVDADLISTPAQTPAAVIRSGTLPESEQPLAHPSGVPWPLVMWLQALVAVAVAAVWTWHRWGRHQTWIVFAPVVAVLGLQVAVHTTELLPNLM</sequence>
<dbReference type="InterPro" id="IPR023365">
    <property type="entry name" value="Sortase_dom-sf"/>
</dbReference>
<dbReference type="Pfam" id="PF04203">
    <property type="entry name" value="Sortase"/>
    <property type="match status" value="1"/>
</dbReference>
<dbReference type="Gene3D" id="2.40.260.10">
    <property type="entry name" value="Sortase"/>
    <property type="match status" value="1"/>
</dbReference>
<protein>
    <submittedName>
        <fullName evidence="4">Sortase</fullName>
    </submittedName>
</protein>
<evidence type="ECO:0000313" key="5">
    <source>
        <dbReference type="Proteomes" id="UP000326179"/>
    </source>
</evidence>
<keyword evidence="3" id="KW-0812">Transmembrane</keyword>
<keyword evidence="1" id="KW-0378">Hydrolase</keyword>
<name>A0A5Q0LC78_9ACTN</name>
<evidence type="ECO:0000256" key="2">
    <source>
        <dbReference type="SAM" id="MobiDB-lite"/>
    </source>
</evidence>
<keyword evidence="3" id="KW-0472">Membrane</keyword>
<dbReference type="KEGG" id="sfy:GFH48_16505"/>
<keyword evidence="5" id="KW-1185">Reference proteome</keyword>
<keyword evidence="3" id="KW-1133">Transmembrane helix</keyword>
<feature type="compositionally biased region" description="Basic residues" evidence="2">
    <location>
        <begin position="30"/>
        <end position="47"/>
    </location>
</feature>
<organism evidence="4 5">
    <name type="scientific">Streptomyces fagopyri</name>
    <dbReference type="NCBI Taxonomy" id="2662397"/>
    <lineage>
        <taxon>Bacteria</taxon>
        <taxon>Bacillati</taxon>
        <taxon>Actinomycetota</taxon>
        <taxon>Actinomycetes</taxon>
        <taxon>Kitasatosporales</taxon>
        <taxon>Streptomycetaceae</taxon>
        <taxon>Streptomyces</taxon>
    </lineage>
</organism>
<dbReference type="GO" id="GO:0016787">
    <property type="term" value="F:hydrolase activity"/>
    <property type="evidence" value="ECO:0007669"/>
    <property type="project" value="UniProtKB-KW"/>
</dbReference>
<gene>
    <name evidence="4" type="ORF">GFH48_16505</name>
</gene>